<name>A0A498K511_MALDO</name>
<keyword evidence="2" id="KW-1185">Reference proteome</keyword>
<dbReference type="AlphaFoldDB" id="A0A498K511"/>
<organism evidence="1 2">
    <name type="scientific">Malus domestica</name>
    <name type="common">Apple</name>
    <name type="synonym">Pyrus malus</name>
    <dbReference type="NCBI Taxonomy" id="3750"/>
    <lineage>
        <taxon>Eukaryota</taxon>
        <taxon>Viridiplantae</taxon>
        <taxon>Streptophyta</taxon>
        <taxon>Embryophyta</taxon>
        <taxon>Tracheophyta</taxon>
        <taxon>Spermatophyta</taxon>
        <taxon>Magnoliopsida</taxon>
        <taxon>eudicotyledons</taxon>
        <taxon>Gunneridae</taxon>
        <taxon>Pentapetalae</taxon>
        <taxon>rosids</taxon>
        <taxon>fabids</taxon>
        <taxon>Rosales</taxon>
        <taxon>Rosaceae</taxon>
        <taxon>Amygdaloideae</taxon>
        <taxon>Maleae</taxon>
        <taxon>Malus</taxon>
    </lineage>
</organism>
<accession>A0A498K511</accession>
<proteinExistence type="predicted"/>
<dbReference type="EMBL" id="RDQH01000330">
    <property type="protein sequence ID" value="RXI01075.1"/>
    <property type="molecule type" value="Genomic_DNA"/>
</dbReference>
<sequence length="99" mass="10675">MARHLVLILHCRSGDILAGLNWSAFVATKRGILVSHGIGKSSNEALSFLIVGANEKLNSYDTVLGDALAPRVAFFLSRRPSRTSPSILKPNIIGPDVKH</sequence>
<evidence type="ECO:0000313" key="2">
    <source>
        <dbReference type="Proteomes" id="UP000290289"/>
    </source>
</evidence>
<dbReference type="Proteomes" id="UP000290289">
    <property type="component" value="Chromosome 4"/>
</dbReference>
<protein>
    <submittedName>
        <fullName evidence="1">Uncharacterized protein</fullName>
    </submittedName>
</protein>
<reference evidence="1 2" key="1">
    <citation type="submission" date="2018-10" db="EMBL/GenBank/DDBJ databases">
        <title>A high-quality apple genome assembly.</title>
        <authorList>
            <person name="Hu J."/>
        </authorList>
    </citation>
    <scope>NUCLEOTIDE SEQUENCE [LARGE SCALE GENOMIC DNA]</scope>
    <source>
        <strain evidence="2">cv. HFTH1</strain>
        <tissue evidence="1">Young leaf</tissue>
    </source>
</reference>
<evidence type="ECO:0000313" key="1">
    <source>
        <dbReference type="EMBL" id="RXI01075.1"/>
    </source>
</evidence>
<gene>
    <name evidence="1" type="ORF">DVH24_001309</name>
</gene>
<comment type="caution">
    <text evidence="1">The sequence shown here is derived from an EMBL/GenBank/DDBJ whole genome shotgun (WGS) entry which is preliminary data.</text>
</comment>